<evidence type="ECO:0000313" key="3">
    <source>
        <dbReference type="EMBL" id="GJD66647.1"/>
    </source>
</evidence>
<dbReference type="InterPro" id="IPR011990">
    <property type="entry name" value="TPR-like_helical_dom_sf"/>
</dbReference>
<dbReference type="Proteomes" id="UP001055286">
    <property type="component" value="Unassembled WGS sequence"/>
</dbReference>
<dbReference type="Gene3D" id="3.40.50.300">
    <property type="entry name" value="P-loop containing nucleotide triphosphate hydrolases"/>
    <property type="match status" value="1"/>
</dbReference>
<dbReference type="Pfam" id="PF13181">
    <property type="entry name" value="TPR_8"/>
    <property type="match status" value="2"/>
</dbReference>
<keyword evidence="4" id="KW-1185">Reference proteome</keyword>
<keyword evidence="3" id="KW-0378">Hydrolase</keyword>
<dbReference type="EMBL" id="BPQJ01000073">
    <property type="protein sequence ID" value="GJD66647.1"/>
    <property type="molecule type" value="Genomic_DNA"/>
</dbReference>
<dbReference type="PANTHER" id="PTHR12788:SF10">
    <property type="entry name" value="PROTEIN-TYROSINE SULFOTRANSFERASE"/>
    <property type="match status" value="1"/>
</dbReference>
<gene>
    <name evidence="3" type="primary">bepA_4</name>
    <name evidence="3" type="ORF">MPEAHAMD_6845</name>
</gene>
<dbReference type="GO" id="GO:0008233">
    <property type="term" value="F:peptidase activity"/>
    <property type="evidence" value="ECO:0007669"/>
    <property type="project" value="UniProtKB-KW"/>
</dbReference>
<reference evidence="3" key="1">
    <citation type="journal article" date="2016" name="Front. Microbiol.">
        <title>Genome Sequence of the Piezophilic, Mesophilic Sulfate-Reducing Bacterium Desulfovibrio indicus J2T.</title>
        <authorList>
            <person name="Cao J."/>
            <person name="Maignien L."/>
            <person name="Shao Z."/>
            <person name="Alain K."/>
            <person name="Jebbar M."/>
        </authorList>
    </citation>
    <scope>NUCLEOTIDE SEQUENCE</scope>
    <source>
        <strain evidence="3">JCM 32048</strain>
    </source>
</reference>
<dbReference type="RefSeq" id="WP_238193615.1">
    <property type="nucleotide sequence ID" value="NZ_BPQJ01000073.1"/>
</dbReference>
<evidence type="ECO:0000256" key="2">
    <source>
        <dbReference type="PROSITE-ProRule" id="PRU00339"/>
    </source>
</evidence>
<dbReference type="Pfam" id="PF13469">
    <property type="entry name" value="Sulfotransfer_3"/>
    <property type="match status" value="1"/>
</dbReference>
<protein>
    <submittedName>
        <fullName evidence="3">Beta-barrel assembly-enhancing protease</fullName>
    </submittedName>
</protein>
<evidence type="ECO:0000313" key="4">
    <source>
        <dbReference type="Proteomes" id="UP001055286"/>
    </source>
</evidence>
<keyword evidence="1" id="KW-0808">Transferase</keyword>
<keyword evidence="3" id="KW-0645">Protease</keyword>
<name>A0AA37HIY4_9HYPH</name>
<evidence type="ECO:0000256" key="1">
    <source>
        <dbReference type="ARBA" id="ARBA00022679"/>
    </source>
</evidence>
<accession>A0AA37HIY4</accession>
<dbReference type="SMART" id="SM00028">
    <property type="entry name" value="TPR"/>
    <property type="match status" value="3"/>
</dbReference>
<dbReference type="GO" id="GO:0008476">
    <property type="term" value="F:protein-tyrosine sulfotransferase activity"/>
    <property type="evidence" value="ECO:0007669"/>
    <property type="project" value="InterPro"/>
</dbReference>
<keyword evidence="2" id="KW-0802">TPR repeat</keyword>
<reference evidence="3" key="2">
    <citation type="submission" date="2021-08" db="EMBL/GenBank/DDBJ databases">
        <authorList>
            <person name="Tani A."/>
            <person name="Ola A."/>
            <person name="Ogura Y."/>
            <person name="Katsura K."/>
            <person name="Hayashi T."/>
        </authorList>
    </citation>
    <scope>NUCLEOTIDE SEQUENCE</scope>
    <source>
        <strain evidence="3">JCM 32048</strain>
    </source>
</reference>
<dbReference type="AlphaFoldDB" id="A0AA37HIY4"/>
<organism evidence="3 4">
    <name type="scientific">Methylobacterium frigidaeris</name>
    <dbReference type="NCBI Taxonomy" id="2038277"/>
    <lineage>
        <taxon>Bacteria</taxon>
        <taxon>Pseudomonadati</taxon>
        <taxon>Pseudomonadota</taxon>
        <taxon>Alphaproteobacteria</taxon>
        <taxon>Hyphomicrobiales</taxon>
        <taxon>Methylobacteriaceae</taxon>
        <taxon>Methylobacterium</taxon>
    </lineage>
</organism>
<dbReference type="SUPFAM" id="SSF48452">
    <property type="entry name" value="TPR-like"/>
    <property type="match status" value="2"/>
</dbReference>
<proteinExistence type="predicted"/>
<dbReference type="Gene3D" id="1.25.40.10">
    <property type="entry name" value="Tetratricopeptide repeat domain"/>
    <property type="match status" value="1"/>
</dbReference>
<dbReference type="SUPFAM" id="SSF52540">
    <property type="entry name" value="P-loop containing nucleoside triphosphate hydrolases"/>
    <property type="match status" value="1"/>
</dbReference>
<dbReference type="PANTHER" id="PTHR12788">
    <property type="entry name" value="PROTEIN-TYROSINE SULFOTRANSFERASE 2"/>
    <property type="match status" value="1"/>
</dbReference>
<sequence length="607" mass="67175">MSTAVQHLCACGSGLAPARCCDRNSAQEQPDNSSDPILTFEARRAADTLRAGNREEAERLSIAVLERAPLEPTALATLAEIRLDAGIRPAAKALLERLAEVEPGNLWPVNKLGMLALGQGDLEAAERHARQAVRLAPTNAQAHNLMGMAMTQAHRPVVGAYHCQRALDLADLRIPLVLSNLATCLKEQGRIDEARALYREADQLEPGNRRTLLAWAQMEEADRQLGAATALLDRLDRIGGASPASTLTRAAILGRQKRNDEAVALLDAQTRPLRPVERLERGRLLDKAGRYDEAWAEFCAGKARLVELSGRSYLRAEAHALADQLKAFFIRERLALLPRAGVRDDVAQPIFILGFPRSGTTLLEQTLTASPGIAAGDELPLIQEVAALAPRLLDSPWDYPGALAELWLGDRLEGLDTLRDHYLQRVRQLGVLREGAGLFTDKMPLNEMHLGLVALIFPQAPLLHLIRHPLDIMVSAMSNVFTHGGFCGHALESAAEHLVLSHDLVVHYRAEMDLNYQAVRYEDLVDDQEATVRGVFDFVGVPFDPSVLSFERNTRYARTASYAQVSEKLYDRSRYRYQHYLRHLGPVLPILMPLIERLGYTVDPRPN</sequence>
<dbReference type="InterPro" id="IPR026634">
    <property type="entry name" value="TPST-like"/>
</dbReference>
<dbReference type="PROSITE" id="PS50005">
    <property type="entry name" value="TPR"/>
    <property type="match status" value="1"/>
</dbReference>
<feature type="repeat" description="TPR" evidence="2">
    <location>
        <begin position="175"/>
        <end position="208"/>
    </location>
</feature>
<dbReference type="InterPro" id="IPR027417">
    <property type="entry name" value="P-loop_NTPase"/>
</dbReference>
<dbReference type="GO" id="GO:0006508">
    <property type="term" value="P:proteolysis"/>
    <property type="evidence" value="ECO:0007669"/>
    <property type="project" value="UniProtKB-KW"/>
</dbReference>
<comment type="caution">
    <text evidence="3">The sequence shown here is derived from an EMBL/GenBank/DDBJ whole genome shotgun (WGS) entry which is preliminary data.</text>
</comment>
<dbReference type="InterPro" id="IPR019734">
    <property type="entry name" value="TPR_rpt"/>
</dbReference>